<keyword evidence="2" id="KW-1185">Reference proteome</keyword>
<proteinExistence type="predicted"/>
<dbReference type="STRING" id="1715989.NITINOP_3262"/>
<reference evidence="2" key="1">
    <citation type="submission" date="2015-09" db="EMBL/GenBank/DDBJ databases">
        <authorList>
            <person name="Daims H."/>
        </authorList>
    </citation>
    <scope>NUCLEOTIDE SEQUENCE [LARGE SCALE GENOMIC DNA]</scope>
</reference>
<dbReference type="RefSeq" id="WP_062487375.1">
    <property type="nucleotide sequence ID" value="NZ_LN885086.1"/>
</dbReference>
<name>A0A0S4KYA6_9BACT</name>
<gene>
    <name evidence="1" type="ORF">NITINOP_3262</name>
</gene>
<evidence type="ECO:0000313" key="1">
    <source>
        <dbReference type="EMBL" id="CUQ68234.1"/>
    </source>
</evidence>
<dbReference type="EMBL" id="LN885086">
    <property type="protein sequence ID" value="CUQ68234.1"/>
    <property type="molecule type" value="Genomic_DNA"/>
</dbReference>
<dbReference type="AlphaFoldDB" id="A0A0S4KYA6"/>
<protein>
    <submittedName>
        <fullName evidence="1">Uncharacterized protein</fullName>
    </submittedName>
</protein>
<evidence type="ECO:0000313" key="2">
    <source>
        <dbReference type="Proteomes" id="UP000066284"/>
    </source>
</evidence>
<organism evidence="1 2">
    <name type="scientific">Candidatus Nitrospira inopinata</name>
    <dbReference type="NCBI Taxonomy" id="1715989"/>
    <lineage>
        <taxon>Bacteria</taxon>
        <taxon>Pseudomonadati</taxon>
        <taxon>Nitrospirota</taxon>
        <taxon>Nitrospiria</taxon>
        <taxon>Nitrospirales</taxon>
        <taxon>Nitrospiraceae</taxon>
        <taxon>Nitrospira</taxon>
    </lineage>
</organism>
<dbReference type="KEGG" id="nio:NITINOP_3262"/>
<accession>A0A0S4KYA6</accession>
<sequence length="84" mass="9839">MAAGGSGNGLYDHLYKRFFEQRDTHQGYSFQDAPGGSVAPPTVTFGEKLRWWTWDRWQRRKKILAERDRLQREILQIKNAGQSK</sequence>
<dbReference type="Proteomes" id="UP000066284">
    <property type="component" value="Chromosome 1"/>
</dbReference>
<dbReference type="OrthoDB" id="9801881at2"/>